<evidence type="ECO:0000256" key="1">
    <source>
        <dbReference type="ARBA" id="ARBA00023002"/>
    </source>
</evidence>
<dbReference type="Proteomes" id="UP000600774">
    <property type="component" value="Unassembled WGS sequence"/>
</dbReference>
<accession>A0A832SIA4</accession>
<dbReference type="SUPFAM" id="SSF53706">
    <property type="entry name" value="Formate dehydrogenase/DMSO reductase, domains 1-3"/>
    <property type="match status" value="1"/>
</dbReference>
<dbReference type="GO" id="GO:0016020">
    <property type="term" value="C:membrane"/>
    <property type="evidence" value="ECO:0007669"/>
    <property type="project" value="TreeGrafter"/>
</dbReference>
<dbReference type="CDD" id="cd02761">
    <property type="entry name" value="MopB_FmdB-FwdB"/>
    <property type="match status" value="1"/>
</dbReference>
<dbReference type="EMBL" id="DUJU01000097">
    <property type="protein sequence ID" value="HIH94062.1"/>
    <property type="molecule type" value="Genomic_DNA"/>
</dbReference>
<dbReference type="InterPro" id="IPR016457">
    <property type="entry name" value="Formylmethanofuran_DH_bsu"/>
</dbReference>
<organism evidence="3 4">
    <name type="scientific">Methanosarcina acetivorans</name>
    <dbReference type="NCBI Taxonomy" id="2214"/>
    <lineage>
        <taxon>Archaea</taxon>
        <taxon>Methanobacteriati</taxon>
        <taxon>Methanobacteriota</taxon>
        <taxon>Stenosarchaea group</taxon>
        <taxon>Methanomicrobia</taxon>
        <taxon>Methanosarcinales</taxon>
        <taxon>Methanosarcinaceae</taxon>
        <taxon>Methanosarcina</taxon>
    </lineage>
</organism>
<feature type="domain" description="Molybdopterin oxidoreductase" evidence="2">
    <location>
        <begin position="48"/>
        <end position="413"/>
    </location>
</feature>
<dbReference type="Pfam" id="PF00384">
    <property type="entry name" value="Molybdopterin"/>
    <property type="match status" value="1"/>
</dbReference>
<comment type="caution">
    <text evidence="3">The sequence shown here is derived from an EMBL/GenBank/DDBJ whole genome shotgun (WGS) entry which is preliminary data.</text>
</comment>
<reference evidence="3" key="1">
    <citation type="journal article" date="2020" name="bioRxiv">
        <title>A rank-normalized archaeal taxonomy based on genome phylogeny resolves widespread incomplete and uneven classifications.</title>
        <authorList>
            <person name="Rinke C."/>
            <person name="Chuvochina M."/>
            <person name="Mussig A.J."/>
            <person name="Chaumeil P.-A."/>
            <person name="Waite D.W."/>
            <person name="Whitman W.B."/>
            <person name="Parks D.H."/>
            <person name="Hugenholtz P."/>
        </authorList>
    </citation>
    <scope>NUCLEOTIDE SEQUENCE</scope>
    <source>
        <strain evidence="3">UBA8876</strain>
    </source>
</reference>
<dbReference type="PIRSF" id="PIRSF005646">
    <property type="entry name" value="FwdB"/>
    <property type="match status" value="1"/>
</dbReference>
<protein>
    <submittedName>
        <fullName evidence="3">Formylmethanofuran dehydrogenase subunit B</fullName>
    </submittedName>
</protein>
<dbReference type="Gene3D" id="3.40.228.10">
    <property type="entry name" value="Dimethylsulfoxide Reductase, domain 2"/>
    <property type="match status" value="2"/>
</dbReference>
<dbReference type="InterPro" id="IPR050123">
    <property type="entry name" value="Prok_molybdopt-oxidoreductase"/>
</dbReference>
<evidence type="ECO:0000313" key="3">
    <source>
        <dbReference type="EMBL" id="HIH94062.1"/>
    </source>
</evidence>
<dbReference type="GO" id="GO:0018493">
    <property type="term" value="F:formylmethanofuran dehydrogenase activity"/>
    <property type="evidence" value="ECO:0007669"/>
    <property type="project" value="InterPro"/>
</dbReference>
<dbReference type="PANTHER" id="PTHR43105">
    <property type="entry name" value="RESPIRATORY NITRATE REDUCTASE"/>
    <property type="match status" value="1"/>
</dbReference>
<evidence type="ECO:0000313" key="4">
    <source>
        <dbReference type="Proteomes" id="UP000600774"/>
    </source>
</evidence>
<dbReference type="GO" id="GO:0003954">
    <property type="term" value="F:NADH dehydrogenase activity"/>
    <property type="evidence" value="ECO:0007669"/>
    <property type="project" value="TreeGrafter"/>
</dbReference>
<dbReference type="GO" id="GO:0022904">
    <property type="term" value="P:respiratory electron transport chain"/>
    <property type="evidence" value="ECO:0007669"/>
    <property type="project" value="TreeGrafter"/>
</dbReference>
<sequence length="441" mass="48786">MFFKNIICPACGAACDDIQVEFKNGAIEAKNICKVGNARFKALTSSRRLKQPLIKFEGKLKSVSWDEALEKAADILVSAKRPLLFMGSDISCETHEIGLRIGEYLGAVVDSNTTLGNGPAAMGLQESGKTAATEGQKKNRGDLVVYWGTNPLESMPRQMSRYGVFPRGYWTGRGRFDRTVITVDPRKTLTSEASDLHVQLKPNSDYELISGLLTLLHGKTPHPSIEEVTGIPIFLMERMLYMMKNCNFGSISVGVGLSSSIGKHRNVEIAMNLVKELNNYTKFTLGVLRSHCNAAGFNQIASGMYGYPFGLDFMKGYPRYNPGEFTTADLLRERDVDAVFVIGTDLLNEVPADCAAYLSEIPLICLDIVPCPTIIVSDVVLPAVIDAMECDGTFYRLDDVAVHFEPFMDSSFEFTKSNEDTLKQLFVKIKEKCNYKPVKIS</sequence>
<evidence type="ECO:0000259" key="2">
    <source>
        <dbReference type="Pfam" id="PF00384"/>
    </source>
</evidence>
<dbReference type="OMA" id="SHCNAAG"/>
<name>A0A832SIA4_9EURY</name>
<dbReference type="RefSeq" id="WP_011021262.1">
    <property type="nucleotide sequence ID" value="NZ_DUJU01000097.1"/>
</dbReference>
<gene>
    <name evidence="3" type="ORF">HA338_08470</name>
</gene>
<dbReference type="AlphaFoldDB" id="A0A832SIA4"/>
<dbReference type="GeneID" id="1473129"/>
<keyword evidence="1" id="KW-0560">Oxidoreductase</keyword>
<dbReference type="PANTHER" id="PTHR43105:SF14">
    <property type="entry name" value="FORMATE DEHYDROGENASE H"/>
    <property type="match status" value="1"/>
</dbReference>
<proteinExistence type="predicted"/>
<dbReference type="Gene3D" id="3.30.200.210">
    <property type="match status" value="1"/>
</dbReference>
<dbReference type="NCBIfam" id="TIGR03129">
    <property type="entry name" value="one_C_dehyd_B"/>
    <property type="match status" value="1"/>
</dbReference>
<dbReference type="Gene3D" id="3.40.50.740">
    <property type="match status" value="1"/>
</dbReference>
<dbReference type="GO" id="GO:0015948">
    <property type="term" value="P:methanogenesis"/>
    <property type="evidence" value="ECO:0007669"/>
    <property type="project" value="InterPro"/>
</dbReference>
<dbReference type="InterPro" id="IPR006656">
    <property type="entry name" value="Mopterin_OxRdtase"/>
</dbReference>